<dbReference type="Gene3D" id="1.25.40.10">
    <property type="entry name" value="Tetratricopeptide repeat domain"/>
    <property type="match status" value="1"/>
</dbReference>
<dbReference type="Gene3D" id="3.40.50.1820">
    <property type="entry name" value="alpha/beta hydrolase"/>
    <property type="match status" value="1"/>
</dbReference>
<keyword evidence="1" id="KW-0802">TPR repeat</keyword>
<sequence>MCPKEMCFNAELSIVPNCKKHTAMIKLQMNKLGLFILMLLAIPQITVCQNGEKEYNIGYKSNVYRDYSRDDNLLNKEQNLRNSINNYRVVTISMWYPSNITESDEKVKFGNFLPTIELNEKKDYNVKDSIISPADKFADYYNISKAHFSSLINYTTQSYLNSKHLDEKYPLVIYIPGMNGFSFENHMLCEEIAKQGYVVISFNSKGSDKRWMEPNTIDYENQIRDVQFLIAETNNLSFVDNSKICLVGHSIGGYVNILTKIRDNRISSLVSLDGSIVHDLNRYKEFVYNDLNKVNCPVLSISTQDFNKARIYLDSMSHADRYYCKTLTFNHKDFKSITYLLQTSVDSVKFKAYQKLNNLIVLFINKVNNNKKQGGFDELSNNLSNSGLVTTSYLPSIPDFSDFKFMVYNANFDNMIRVYKNTVKQHPSFELSKNELYDWGNSLRYYGYFSQAIQVYQLLIDLYPDYISGYNGMARTLLLQDDNKEAIKVYKLALKIDPNNESIKRKLNKMTTEKSN</sequence>
<dbReference type="PROSITE" id="PS50005">
    <property type="entry name" value="TPR"/>
    <property type="match status" value="1"/>
</dbReference>
<dbReference type="Pfam" id="PF13181">
    <property type="entry name" value="TPR_8"/>
    <property type="match status" value="1"/>
</dbReference>
<proteinExistence type="predicted"/>
<dbReference type="InterPro" id="IPR029058">
    <property type="entry name" value="AB_hydrolase_fold"/>
</dbReference>
<dbReference type="KEGG" id="mcos:GM418_04015"/>
<evidence type="ECO:0000313" key="3">
    <source>
        <dbReference type="EMBL" id="QGY42848.1"/>
    </source>
</evidence>
<dbReference type="RefSeq" id="WP_158863390.1">
    <property type="nucleotide sequence ID" value="NZ_CP046401.1"/>
</dbReference>
<dbReference type="InterPro" id="IPR011990">
    <property type="entry name" value="TPR-like_helical_dom_sf"/>
</dbReference>
<feature type="domain" description="BD-FAE-like" evidence="2">
    <location>
        <begin position="164"/>
        <end position="272"/>
    </location>
</feature>
<evidence type="ECO:0000313" key="4">
    <source>
        <dbReference type="Proteomes" id="UP000428260"/>
    </source>
</evidence>
<reference evidence="3 4" key="1">
    <citation type="submission" date="2019-11" db="EMBL/GenBank/DDBJ databases">
        <authorList>
            <person name="Zheng R.K."/>
            <person name="Sun C.M."/>
        </authorList>
    </citation>
    <scope>NUCLEOTIDE SEQUENCE [LARGE SCALE GENOMIC DNA]</scope>
    <source>
        <strain evidence="3 4">WC007</strain>
    </source>
</reference>
<dbReference type="Pfam" id="PF20434">
    <property type="entry name" value="BD-FAE"/>
    <property type="match status" value="1"/>
</dbReference>
<dbReference type="PANTHER" id="PTHR22946">
    <property type="entry name" value="DIENELACTONE HYDROLASE DOMAIN-CONTAINING PROTEIN-RELATED"/>
    <property type="match status" value="1"/>
</dbReference>
<keyword evidence="4" id="KW-1185">Reference proteome</keyword>
<dbReference type="SMART" id="SM00028">
    <property type="entry name" value="TPR"/>
    <property type="match status" value="2"/>
</dbReference>
<dbReference type="SUPFAM" id="SSF53474">
    <property type="entry name" value="alpha/beta-Hydrolases"/>
    <property type="match status" value="1"/>
</dbReference>
<evidence type="ECO:0000256" key="1">
    <source>
        <dbReference type="PROSITE-ProRule" id="PRU00339"/>
    </source>
</evidence>
<dbReference type="EMBL" id="CP046401">
    <property type="protein sequence ID" value="QGY42848.1"/>
    <property type="molecule type" value="Genomic_DNA"/>
</dbReference>
<organism evidence="3 4">
    <name type="scientific">Maribellus comscasis</name>
    <dbReference type="NCBI Taxonomy" id="2681766"/>
    <lineage>
        <taxon>Bacteria</taxon>
        <taxon>Pseudomonadati</taxon>
        <taxon>Bacteroidota</taxon>
        <taxon>Bacteroidia</taxon>
        <taxon>Marinilabiliales</taxon>
        <taxon>Prolixibacteraceae</taxon>
        <taxon>Maribellus</taxon>
    </lineage>
</organism>
<dbReference type="InterPro" id="IPR050261">
    <property type="entry name" value="FrsA_esterase"/>
</dbReference>
<feature type="repeat" description="TPR" evidence="1">
    <location>
        <begin position="467"/>
        <end position="500"/>
    </location>
</feature>
<protein>
    <submittedName>
        <fullName evidence="3">Prolyl oligopeptidase family serine peptidase</fullName>
    </submittedName>
</protein>
<name>A0A6I6JP60_9BACT</name>
<dbReference type="SUPFAM" id="SSF48452">
    <property type="entry name" value="TPR-like"/>
    <property type="match status" value="1"/>
</dbReference>
<dbReference type="InterPro" id="IPR049492">
    <property type="entry name" value="BD-FAE-like_dom"/>
</dbReference>
<gene>
    <name evidence="3" type="ORF">GM418_04015</name>
</gene>
<evidence type="ECO:0000259" key="2">
    <source>
        <dbReference type="Pfam" id="PF20434"/>
    </source>
</evidence>
<accession>A0A6I6JP60</accession>
<dbReference type="AlphaFoldDB" id="A0A6I6JP60"/>
<dbReference type="Proteomes" id="UP000428260">
    <property type="component" value="Chromosome"/>
</dbReference>
<dbReference type="InterPro" id="IPR019734">
    <property type="entry name" value="TPR_rpt"/>
</dbReference>